<sequence length="113" mass="12866">MGSNSSAPYKSEYHLPPFNGGQCIKINGRIHQEVRLAGIEYFNLDPKCEVFCMDCDRRMTNYDIRVFDRRVFLVLPPEAPPEPTIPVVPAPVAFDLFSKVTTRAHRSSRLGRI</sequence>
<organism evidence="1 2">
    <name type="scientific">Oikopleura dioica</name>
    <name type="common">Tunicate</name>
    <dbReference type="NCBI Taxonomy" id="34765"/>
    <lineage>
        <taxon>Eukaryota</taxon>
        <taxon>Metazoa</taxon>
        <taxon>Chordata</taxon>
        <taxon>Tunicata</taxon>
        <taxon>Appendicularia</taxon>
        <taxon>Copelata</taxon>
        <taxon>Oikopleuridae</taxon>
        <taxon>Oikopleura</taxon>
    </lineage>
</organism>
<dbReference type="Proteomes" id="UP001158576">
    <property type="component" value="Chromosome PAR"/>
</dbReference>
<evidence type="ECO:0000313" key="2">
    <source>
        <dbReference type="Proteomes" id="UP001158576"/>
    </source>
</evidence>
<keyword evidence="2" id="KW-1185">Reference proteome</keyword>
<dbReference type="EMBL" id="OU015568">
    <property type="protein sequence ID" value="CAG5085770.1"/>
    <property type="molecule type" value="Genomic_DNA"/>
</dbReference>
<proteinExistence type="predicted"/>
<name>A0ABN7RTS6_OIKDI</name>
<reference evidence="1 2" key="1">
    <citation type="submission" date="2021-04" db="EMBL/GenBank/DDBJ databases">
        <authorList>
            <person name="Bliznina A."/>
        </authorList>
    </citation>
    <scope>NUCLEOTIDE SEQUENCE [LARGE SCALE GENOMIC DNA]</scope>
</reference>
<accession>A0ABN7RTS6</accession>
<protein>
    <submittedName>
        <fullName evidence="1">Oidioi.mRNA.OKI2018_I69.PAR.g11001.t1.cds</fullName>
    </submittedName>
</protein>
<evidence type="ECO:0000313" key="1">
    <source>
        <dbReference type="EMBL" id="CAG5085770.1"/>
    </source>
</evidence>
<gene>
    <name evidence="1" type="ORF">OKIOD_LOCUS2559</name>
</gene>